<dbReference type="RefSeq" id="XP_010465376.1">
    <property type="nucleotide sequence ID" value="XM_010467074.2"/>
</dbReference>
<dbReference type="PANTHER" id="PTHR33405:SF7">
    <property type="entry name" value="PROTEIN FLX-LIKE 1"/>
    <property type="match status" value="1"/>
</dbReference>
<evidence type="ECO:0000256" key="5">
    <source>
        <dbReference type="ARBA" id="ARBA00023089"/>
    </source>
</evidence>
<feature type="coiled-coil region" evidence="6">
    <location>
        <begin position="155"/>
        <end position="255"/>
    </location>
</feature>
<evidence type="ECO:0000256" key="7">
    <source>
        <dbReference type="SAM" id="MobiDB-lite"/>
    </source>
</evidence>
<keyword evidence="5" id="KW-0287">Flowering</keyword>
<proteinExistence type="inferred from homology"/>
<feature type="region of interest" description="Disordered" evidence="7">
    <location>
        <begin position="310"/>
        <end position="340"/>
    </location>
</feature>
<keyword evidence="2" id="KW-0217">Developmental protein</keyword>
<reference evidence="9 10" key="3">
    <citation type="submission" date="2025-05" db="UniProtKB">
        <authorList>
            <consortium name="RefSeq"/>
        </authorList>
    </citation>
    <scope>IDENTIFICATION</scope>
    <source>
        <tissue evidence="9 10">Leaf</tissue>
    </source>
</reference>
<evidence type="ECO:0000256" key="1">
    <source>
        <dbReference type="ARBA" id="ARBA00005405"/>
    </source>
</evidence>
<dbReference type="PANTHER" id="PTHR33405">
    <property type="entry name" value="PROTEIN FLX-LIKE 2"/>
    <property type="match status" value="1"/>
</dbReference>
<evidence type="ECO:0000313" key="10">
    <source>
        <dbReference type="RefSeq" id="XP_010465375.1"/>
    </source>
</evidence>
<reference evidence="8" key="1">
    <citation type="journal article" date="1997" name="Nucleic Acids Res.">
        <title>tRNAscan-SE: a program for improved detection of transfer RNA genes in genomic sequence.</title>
        <authorList>
            <person name="Lowe T.M."/>
            <person name="Eddy S.R."/>
        </authorList>
    </citation>
    <scope>NUCLEOTIDE SEQUENCE [LARGE SCALE GENOMIC DNA]</scope>
    <source>
        <strain evidence="8">r\DH55</strain>
    </source>
</reference>
<reference evidence="8" key="2">
    <citation type="journal article" date="2014" name="Nat. Commun.">
        <title>The emerging biofuel crop Camelina sativa retains a highly undifferentiated hexaploid genome structure.</title>
        <authorList>
            <person name="Kagale S."/>
            <person name="Koh C."/>
            <person name="Nixon J."/>
            <person name="Bollina V."/>
            <person name="Clarke W.E."/>
            <person name="Tuteja R."/>
            <person name="Spillane C."/>
            <person name="Robinson S.J."/>
            <person name="Links M.G."/>
            <person name="Clarke C."/>
            <person name="Higgins E.E."/>
            <person name="Huebert T."/>
            <person name="Sharpe A.G."/>
            <person name="Parkin I.A."/>
        </authorList>
    </citation>
    <scope>NUCLEOTIDE SEQUENCE [LARGE SCALE GENOMIC DNA]</scope>
    <source>
        <strain evidence="8">r\DH55</strain>
    </source>
</reference>
<evidence type="ECO:0000256" key="4">
    <source>
        <dbReference type="ARBA" id="ARBA00023054"/>
    </source>
</evidence>
<name>A0ABM0W406_CAMSA</name>
<evidence type="ECO:0000313" key="12">
    <source>
        <dbReference type="RefSeq" id="XP_010465377.1"/>
    </source>
</evidence>
<dbReference type="RefSeq" id="XP_010465374.1">
    <property type="nucleotide sequence ID" value="XM_010467072.2"/>
</dbReference>
<dbReference type="Proteomes" id="UP000694864">
    <property type="component" value="Chromosome 15"/>
</dbReference>
<protein>
    <submittedName>
        <fullName evidence="9 10">Protein FLX-like 1</fullName>
    </submittedName>
</protein>
<evidence type="ECO:0000256" key="3">
    <source>
        <dbReference type="ARBA" id="ARBA00022782"/>
    </source>
</evidence>
<accession>A0ABM0W406</accession>
<dbReference type="GeneID" id="104745748"/>
<sequence length="340" mass="37479">MSGRNRGPPPPSMKGGSYSGLQPPVHQQPPFVRGLGGGGGGPVPPPPHPSMIDDGREAQFRVDARGLPPQFSIMEDRLAAQNQDVQGLLADNQTVAAIHVALNQELEVAQHELQRIMHYIDSLRAEEEIMMREMYDKSMRSEMELREVDAMRGEIQKIRVDIKELTSGRQELNSQVHVMTQDLARLTSDLQQIPTLTAEIENTKQELQRARAAIDYEKKGYAENYEHGKIMEHKLVAMARELEKLRAEIANSESRAHATGPVGNPGGVAYGGGYGNPEAGYPVNPYQPNYVMNPAQAGVVGYYPPPYGPPQAAWAGGYDPQQHQQQPQGQQGQQGQQGHR</sequence>
<comment type="similarity">
    <text evidence="1">Belongs to the FLX family.</text>
</comment>
<dbReference type="RefSeq" id="XP_010465375.1">
    <property type="nucleotide sequence ID" value="XM_010467073.2"/>
</dbReference>
<feature type="region of interest" description="Disordered" evidence="7">
    <location>
        <begin position="1"/>
        <end position="54"/>
    </location>
</feature>
<dbReference type="RefSeq" id="XP_010465377.1">
    <property type="nucleotide sequence ID" value="XM_010467075.2"/>
</dbReference>
<keyword evidence="8" id="KW-1185">Reference proteome</keyword>
<evidence type="ECO:0000256" key="2">
    <source>
        <dbReference type="ARBA" id="ARBA00022473"/>
    </source>
</evidence>
<keyword evidence="4 6" id="KW-0175">Coiled coil</keyword>
<evidence type="ECO:0000313" key="8">
    <source>
        <dbReference type="Proteomes" id="UP000694864"/>
    </source>
</evidence>
<dbReference type="InterPro" id="IPR040353">
    <property type="entry name" value="FLX/FLX-like"/>
</dbReference>
<gene>
    <name evidence="9 10 11 12" type="primary">LOC104745748</name>
</gene>
<evidence type="ECO:0000313" key="9">
    <source>
        <dbReference type="RefSeq" id="XP_010465374.1"/>
    </source>
</evidence>
<keyword evidence="3" id="KW-0221">Differentiation</keyword>
<organism evidence="8 9">
    <name type="scientific">Camelina sativa</name>
    <name type="common">False flax</name>
    <name type="synonym">Myagrum sativum</name>
    <dbReference type="NCBI Taxonomy" id="90675"/>
    <lineage>
        <taxon>Eukaryota</taxon>
        <taxon>Viridiplantae</taxon>
        <taxon>Streptophyta</taxon>
        <taxon>Embryophyta</taxon>
        <taxon>Tracheophyta</taxon>
        <taxon>Spermatophyta</taxon>
        <taxon>Magnoliopsida</taxon>
        <taxon>eudicotyledons</taxon>
        <taxon>Gunneridae</taxon>
        <taxon>Pentapetalae</taxon>
        <taxon>rosids</taxon>
        <taxon>malvids</taxon>
        <taxon>Brassicales</taxon>
        <taxon>Brassicaceae</taxon>
        <taxon>Camelineae</taxon>
        <taxon>Camelina</taxon>
    </lineage>
</organism>
<evidence type="ECO:0000313" key="11">
    <source>
        <dbReference type="RefSeq" id="XP_010465376.1"/>
    </source>
</evidence>
<evidence type="ECO:0000256" key="6">
    <source>
        <dbReference type="SAM" id="Coils"/>
    </source>
</evidence>